<sequence>MLMGWLINSMEPEMNKKYMYFQTTKQIWDGTKKMYSDREDTSFKNPDYSQFHDNFGTQDQNQSRNQIHHRLGENQTNYFGNQQFQNPNQIQNQQFQTQSHHQFQNPNQFISNKNIGASATLITNRQKSIFDQRGEAIGKRGYQGDMPGGSSSGVTQEIAAQASSSLPQYNNEQLEQLFALLQPSSAISFSD</sequence>
<dbReference type="AlphaFoldDB" id="A0AAV3NQN8"/>
<evidence type="ECO:0000313" key="2">
    <source>
        <dbReference type="EMBL" id="GAA0139992.1"/>
    </source>
</evidence>
<comment type="caution">
    <text evidence="2">The sequence shown here is derived from an EMBL/GenBank/DDBJ whole genome shotgun (WGS) entry which is preliminary data.</text>
</comment>
<dbReference type="EMBL" id="BAABME010000137">
    <property type="protein sequence ID" value="GAA0139992.1"/>
    <property type="molecule type" value="Genomic_DNA"/>
</dbReference>
<evidence type="ECO:0000313" key="3">
    <source>
        <dbReference type="Proteomes" id="UP001454036"/>
    </source>
</evidence>
<organism evidence="2 3">
    <name type="scientific">Lithospermum erythrorhizon</name>
    <name type="common">Purple gromwell</name>
    <name type="synonym">Lithospermum officinale var. erythrorhizon</name>
    <dbReference type="NCBI Taxonomy" id="34254"/>
    <lineage>
        <taxon>Eukaryota</taxon>
        <taxon>Viridiplantae</taxon>
        <taxon>Streptophyta</taxon>
        <taxon>Embryophyta</taxon>
        <taxon>Tracheophyta</taxon>
        <taxon>Spermatophyta</taxon>
        <taxon>Magnoliopsida</taxon>
        <taxon>eudicotyledons</taxon>
        <taxon>Gunneridae</taxon>
        <taxon>Pentapetalae</taxon>
        <taxon>asterids</taxon>
        <taxon>lamiids</taxon>
        <taxon>Boraginales</taxon>
        <taxon>Boraginaceae</taxon>
        <taxon>Boraginoideae</taxon>
        <taxon>Lithospermeae</taxon>
        <taxon>Lithospermum</taxon>
    </lineage>
</organism>
<gene>
    <name evidence="2" type="ORF">LIER_01423</name>
</gene>
<dbReference type="Proteomes" id="UP001454036">
    <property type="component" value="Unassembled WGS sequence"/>
</dbReference>
<accession>A0AAV3NQN8</accession>
<name>A0AAV3NQN8_LITER</name>
<proteinExistence type="predicted"/>
<reference evidence="2 3" key="1">
    <citation type="submission" date="2024-01" db="EMBL/GenBank/DDBJ databases">
        <title>The complete chloroplast genome sequence of Lithospermum erythrorhizon: insights into the phylogenetic relationship among Boraginaceae species and the maternal lineages of purple gromwells.</title>
        <authorList>
            <person name="Okada T."/>
            <person name="Watanabe K."/>
        </authorList>
    </citation>
    <scope>NUCLEOTIDE SEQUENCE [LARGE SCALE GENOMIC DNA]</scope>
</reference>
<feature type="region of interest" description="Disordered" evidence="1">
    <location>
        <begin position="140"/>
        <end position="159"/>
    </location>
</feature>
<evidence type="ECO:0000256" key="1">
    <source>
        <dbReference type="SAM" id="MobiDB-lite"/>
    </source>
</evidence>
<keyword evidence="3" id="KW-1185">Reference proteome</keyword>
<protein>
    <submittedName>
        <fullName evidence="2">Uncharacterized protein</fullName>
    </submittedName>
</protein>